<evidence type="ECO:0000313" key="3">
    <source>
        <dbReference type="EMBL" id="MBB5284583.1"/>
    </source>
</evidence>
<comment type="caution">
    <text evidence="3">The sequence shown here is derived from an EMBL/GenBank/DDBJ whole genome shotgun (WGS) entry which is preliminary data.</text>
</comment>
<evidence type="ECO:0000259" key="2">
    <source>
        <dbReference type="Pfam" id="PF16344"/>
    </source>
</evidence>
<reference evidence="3 4" key="1">
    <citation type="submission" date="2020-08" db="EMBL/GenBank/DDBJ databases">
        <title>Genomic Encyclopedia of Type Strains, Phase IV (KMG-IV): sequencing the most valuable type-strain genomes for metagenomic binning, comparative biology and taxonomic classification.</title>
        <authorList>
            <person name="Goeker M."/>
        </authorList>
    </citation>
    <scope>NUCLEOTIDE SEQUENCE [LARGE SCALE GENOMIC DNA]</scope>
    <source>
        <strain evidence="3 4">DSM 105074</strain>
    </source>
</reference>
<evidence type="ECO:0000313" key="4">
    <source>
        <dbReference type="Proteomes" id="UP000557307"/>
    </source>
</evidence>
<dbReference type="EMBL" id="JACHGF010000003">
    <property type="protein sequence ID" value="MBB5284583.1"/>
    <property type="molecule type" value="Genomic_DNA"/>
</dbReference>
<feature type="domain" description="FecR protein" evidence="1">
    <location>
        <begin position="2"/>
        <end position="81"/>
    </location>
</feature>
<evidence type="ECO:0000259" key="1">
    <source>
        <dbReference type="Pfam" id="PF04773"/>
    </source>
</evidence>
<dbReference type="InterPro" id="IPR006860">
    <property type="entry name" value="FecR"/>
</dbReference>
<dbReference type="Gene3D" id="2.60.120.1440">
    <property type="match status" value="1"/>
</dbReference>
<dbReference type="PANTHER" id="PTHR30273">
    <property type="entry name" value="PERIPLASMIC SIGNAL SENSOR AND SIGMA FACTOR ACTIVATOR FECR-RELATED"/>
    <property type="match status" value="1"/>
</dbReference>
<dbReference type="InterPro" id="IPR032508">
    <property type="entry name" value="FecR_C"/>
</dbReference>
<keyword evidence="4" id="KW-1185">Reference proteome</keyword>
<dbReference type="PANTHER" id="PTHR30273:SF2">
    <property type="entry name" value="PROTEIN FECR"/>
    <property type="match status" value="1"/>
</dbReference>
<accession>A0A840TTI4</accession>
<dbReference type="GO" id="GO:0016989">
    <property type="term" value="F:sigma factor antagonist activity"/>
    <property type="evidence" value="ECO:0007669"/>
    <property type="project" value="TreeGrafter"/>
</dbReference>
<dbReference type="Gene3D" id="3.55.50.30">
    <property type="match status" value="1"/>
</dbReference>
<proteinExistence type="predicted"/>
<protein>
    <submittedName>
        <fullName evidence="3">Ferric-dicitrate binding protein FerR (Iron transport regulator)</fullName>
    </submittedName>
</protein>
<dbReference type="Proteomes" id="UP000557307">
    <property type="component" value="Unassembled WGS sequence"/>
</dbReference>
<dbReference type="AlphaFoldDB" id="A0A840TTI4"/>
<dbReference type="InterPro" id="IPR012373">
    <property type="entry name" value="Ferrdict_sens_TM"/>
</dbReference>
<gene>
    <name evidence="3" type="ORF">HNQ92_002726</name>
</gene>
<dbReference type="InterPro" id="IPR018065">
    <property type="entry name" value="Ribosomal_eL34_CS"/>
</dbReference>
<organism evidence="3 4">
    <name type="scientific">Rhabdobacter roseus</name>
    <dbReference type="NCBI Taxonomy" id="1655419"/>
    <lineage>
        <taxon>Bacteria</taxon>
        <taxon>Pseudomonadati</taxon>
        <taxon>Bacteroidota</taxon>
        <taxon>Cytophagia</taxon>
        <taxon>Cytophagales</taxon>
        <taxon>Cytophagaceae</taxon>
        <taxon>Rhabdobacter</taxon>
    </lineage>
</organism>
<feature type="domain" description="Protein FecR C-terminal" evidence="2">
    <location>
        <begin position="125"/>
        <end position="189"/>
    </location>
</feature>
<dbReference type="PROSITE" id="PS01145">
    <property type="entry name" value="RIBOSOMAL_L34E"/>
    <property type="match status" value="1"/>
</dbReference>
<sequence length="196" mass="22808">MDGTLVQLNRNSTLQYPNEWTGAQRDVKLLQGEAFFEVKSDSLRRFVVRTPGGLAVEVLGTAFNVVQRPERTSVFLQKGKILLRQQQQTWEMTPGEWAEFETRRKTIRIQAADDDLWLAWLNDLFVFDDVPLDEIARIMEDYYAVRIDITNPSLARQRFTGKVPRQNIHLVMNVLAKTMNVKVLWKNGKFTMQPHE</sequence>
<dbReference type="Pfam" id="PF16344">
    <property type="entry name" value="FecR_C"/>
    <property type="match status" value="1"/>
</dbReference>
<name>A0A840TTI4_9BACT</name>
<dbReference type="Pfam" id="PF04773">
    <property type="entry name" value="FecR"/>
    <property type="match status" value="1"/>
</dbReference>